<dbReference type="Proteomes" id="UP000837857">
    <property type="component" value="Chromosome 2"/>
</dbReference>
<proteinExistence type="predicted"/>
<gene>
    <name evidence="3" type="ORF">IPOD504_LOCUS7022</name>
</gene>
<dbReference type="Pfam" id="PF03372">
    <property type="entry name" value="Exo_endo_phos"/>
    <property type="match status" value="1"/>
</dbReference>
<dbReference type="SUPFAM" id="SSF56219">
    <property type="entry name" value="DNase I-like"/>
    <property type="match status" value="1"/>
</dbReference>
<dbReference type="InterPro" id="IPR005135">
    <property type="entry name" value="Endo/exonuclease/phosphatase"/>
</dbReference>
<feature type="domain" description="Endonuclease/exonuclease/phosphatase" evidence="2">
    <location>
        <begin position="27"/>
        <end position="183"/>
    </location>
</feature>
<organism evidence="3 4">
    <name type="scientific">Iphiclides podalirius</name>
    <name type="common">scarce swallowtail</name>
    <dbReference type="NCBI Taxonomy" id="110791"/>
    <lineage>
        <taxon>Eukaryota</taxon>
        <taxon>Metazoa</taxon>
        <taxon>Ecdysozoa</taxon>
        <taxon>Arthropoda</taxon>
        <taxon>Hexapoda</taxon>
        <taxon>Insecta</taxon>
        <taxon>Pterygota</taxon>
        <taxon>Neoptera</taxon>
        <taxon>Endopterygota</taxon>
        <taxon>Lepidoptera</taxon>
        <taxon>Glossata</taxon>
        <taxon>Ditrysia</taxon>
        <taxon>Papilionoidea</taxon>
        <taxon>Papilionidae</taxon>
        <taxon>Papilioninae</taxon>
        <taxon>Iphiclides</taxon>
    </lineage>
</organism>
<feature type="non-terminal residue" evidence="3">
    <location>
        <position position="235"/>
    </location>
</feature>
<dbReference type="PANTHER" id="PTHR23227:SF85">
    <property type="entry name" value="CRANIOFACIAL DEVELOPMENT PROTEIN 2"/>
    <property type="match status" value="1"/>
</dbReference>
<reference evidence="3" key="1">
    <citation type="submission" date="2022-03" db="EMBL/GenBank/DDBJ databases">
        <authorList>
            <person name="Martin H S."/>
        </authorList>
    </citation>
    <scope>NUCLEOTIDE SEQUENCE</scope>
</reference>
<dbReference type="PANTHER" id="PTHR23227">
    <property type="entry name" value="BUCENTAUR RELATED"/>
    <property type="match status" value="1"/>
</dbReference>
<dbReference type="EMBL" id="OW152814">
    <property type="protein sequence ID" value="CAH2049808.1"/>
    <property type="molecule type" value="Genomic_DNA"/>
</dbReference>
<evidence type="ECO:0000313" key="4">
    <source>
        <dbReference type="Proteomes" id="UP000837857"/>
    </source>
</evidence>
<feature type="region of interest" description="Disordered" evidence="1">
    <location>
        <begin position="214"/>
        <end position="235"/>
    </location>
</feature>
<evidence type="ECO:0000313" key="3">
    <source>
        <dbReference type="EMBL" id="CAH2049808.1"/>
    </source>
</evidence>
<sequence>MRTGFPNTCGSFDCAQDLRKTYNIDIELKRLNVDIAALQETRIEDEGSIREANYTFFWKGKSSIENRKHGVGFAIRNHLLNATETPIGVSERIMILRLNTKCGFVTLVSAYAPTLNSTPESKDQFYDRLKETIRGVHSTDRLYILGDFNARVGQDTTAWPKCLGAHGVGKQNENGQRLLEFCSRHQFVCNQHFFQGQIHAESLLEAPPIETLAPTGPCPYQSEGPTGNSPYAGFS</sequence>
<keyword evidence="4" id="KW-1185">Reference proteome</keyword>
<dbReference type="InterPro" id="IPR027124">
    <property type="entry name" value="Swc5/CFDP1/2"/>
</dbReference>
<dbReference type="Gene3D" id="3.60.10.10">
    <property type="entry name" value="Endonuclease/exonuclease/phosphatase"/>
    <property type="match status" value="1"/>
</dbReference>
<evidence type="ECO:0000259" key="2">
    <source>
        <dbReference type="Pfam" id="PF03372"/>
    </source>
</evidence>
<dbReference type="InterPro" id="IPR036691">
    <property type="entry name" value="Endo/exonu/phosph_ase_sf"/>
</dbReference>
<name>A0ABN8I6V6_9NEOP</name>
<evidence type="ECO:0000256" key="1">
    <source>
        <dbReference type="SAM" id="MobiDB-lite"/>
    </source>
</evidence>
<accession>A0ABN8I6V6</accession>
<protein>
    <recommendedName>
        <fullName evidence="2">Endonuclease/exonuclease/phosphatase domain-containing protein</fullName>
    </recommendedName>
</protein>